<dbReference type="HOGENOM" id="CLU_210039_0_0_1"/>
<keyword evidence="3" id="KW-1185">Reference proteome</keyword>
<dbReference type="SUPFAM" id="SSF54001">
    <property type="entry name" value="Cysteine proteinases"/>
    <property type="match status" value="1"/>
</dbReference>
<dbReference type="EMBL" id="KN832973">
    <property type="protein sequence ID" value="KIM90171.1"/>
    <property type="molecule type" value="Genomic_DNA"/>
</dbReference>
<evidence type="ECO:0000313" key="2">
    <source>
        <dbReference type="EMBL" id="KIM90171.1"/>
    </source>
</evidence>
<accession>A0A0C3EWQ8</accession>
<dbReference type="AlphaFoldDB" id="A0A0C3EWQ8"/>
<dbReference type="Proteomes" id="UP000054166">
    <property type="component" value="Unassembled WGS sequence"/>
</dbReference>
<proteinExistence type="predicted"/>
<organism evidence="1 3">
    <name type="scientific">Piloderma croceum (strain F 1598)</name>
    <dbReference type="NCBI Taxonomy" id="765440"/>
    <lineage>
        <taxon>Eukaryota</taxon>
        <taxon>Fungi</taxon>
        <taxon>Dikarya</taxon>
        <taxon>Basidiomycota</taxon>
        <taxon>Agaricomycotina</taxon>
        <taxon>Agaricomycetes</taxon>
        <taxon>Agaricomycetidae</taxon>
        <taxon>Atheliales</taxon>
        <taxon>Atheliaceae</taxon>
        <taxon>Piloderma</taxon>
    </lineage>
</organism>
<protein>
    <recommendedName>
        <fullName evidence="4">Ubiquitin-like protease family profile domain-containing protein</fullName>
    </recommendedName>
</protein>
<sequence>IDAIQTNGYDCGVWVLASIAAVLRGYDVTGFSEADIPWFRRFLMYHILQLPVSS</sequence>
<reference evidence="1" key="3">
    <citation type="submission" date="2015-02" db="EMBL/GenBank/DDBJ databases">
        <title>Evolutionary Origins and Diversification of the Mycorrhizal Mutualists.</title>
        <authorList>
            <consortium name="DOE Joint Genome Institute"/>
            <consortium name="Mycorrhizal Genomics Consortium"/>
            <person name="Kohler A."/>
            <person name="Kuo A."/>
            <person name="Nagy L.G."/>
            <person name="Floudas D."/>
            <person name="Copeland A."/>
            <person name="Barry K.W."/>
            <person name="Cichocki N."/>
            <person name="Veneault-Fourrey C."/>
            <person name="LaButti K."/>
            <person name="Lindquist E.A."/>
            <person name="Lipzen A."/>
            <person name="Lundell T."/>
            <person name="Morin E."/>
            <person name="Murat C."/>
            <person name="Riley R."/>
            <person name="Ohm R."/>
            <person name="Sun H."/>
            <person name="Tunlid A."/>
            <person name="Henrissat B."/>
            <person name="Grigoriev I.V."/>
            <person name="Hibbett D.S."/>
            <person name="Martin F."/>
        </authorList>
    </citation>
    <scope>NUCLEOTIDE SEQUENCE</scope>
    <source>
        <strain evidence="1 3">F 1598</strain>
    </source>
</reference>
<evidence type="ECO:0008006" key="4">
    <source>
        <dbReference type="Google" id="ProtNLM"/>
    </source>
</evidence>
<dbReference type="Gene3D" id="3.40.395.10">
    <property type="entry name" value="Adenoviral Proteinase, Chain A"/>
    <property type="match status" value="1"/>
</dbReference>
<evidence type="ECO:0000313" key="3">
    <source>
        <dbReference type="Proteomes" id="UP000054166"/>
    </source>
</evidence>
<reference evidence="1 3" key="1">
    <citation type="submission" date="2014-04" db="EMBL/GenBank/DDBJ databases">
        <authorList>
            <consortium name="DOE Joint Genome Institute"/>
            <person name="Kuo A."/>
            <person name="Tarkka M."/>
            <person name="Buscot F."/>
            <person name="Kohler A."/>
            <person name="Nagy L.G."/>
            <person name="Floudas D."/>
            <person name="Copeland A."/>
            <person name="Barry K.W."/>
            <person name="Cichocki N."/>
            <person name="Veneault-Fourrey C."/>
            <person name="LaButti K."/>
            <person name="Lindquist E.A."/>
            <person name="Lipzen A."/>
            <person name="Lundell T."/>
            <person name="Morin E."/>
            <person name="Murat C."/>
            <person name="Sun H."/>
            <person name="Tunlid A."/>
            <person name="Henrissat B."/>
            <person name="Grigoriev I.V."/>
            <person name="Hibbett D.S."/>
            <person name="Martin F."/>
            <person name="Nordberg H.P."/>
            <person name="Cantor M.N."/>
            <person name="Hua S.X."/>
        </authorList>
    </citation>
    <scope>NUCLEOTIDE SEQUENCE [LARGE SCALE GENOMIC DNA]</scope>
    <source>
        <strain evidence="1 3">F 1598</strain>
    </source>
</reference>
<dbReference type="EMBL" id="KN833154">
    <property type="protein sequence ID" value="KIM72186.1"/>
    <property type="molecule type" value="Genomic_DNA"/>
</dbReference>
<reference evidence="3" key="2">
    <citation type="submission" date="2015-01" db="EMBL/GenBank/DDBJ databases">
        <title>Evolutionary Origins and Diversification of the Mycorrhizal Mutualists.</title>
        <authorList>
            <consortium name="DOE Joint Genome Institute"/>
            <consortium name="Mycorrhizal Genomics Consortium"/>
            <person name="Kohler A."/>
            <person name="Kuo A."/>
            <person name="Nagy L.G."/>
            <person name="Floudas D."/>
            <person name="Copeland A."/>
            <person name="Barry K.W."/>
            <person name="Cichocki N."/>
            <person name="Veneault-Fourrey C."/>
            <person name="LaButti K."/>
            <person name="Lindquist E.A."/>
            <person name="Lipzen A."/>
            <person name="Lundell T."/>
            <person name="Morin E."/>
            <person name="Murat C."/>
            <person name="Riley R."/>
            <person name="Ohm R."/>
            <person name="Sun H."/>
            <person name="Tunlid A."/>
            <person name="Henrissat B."/>
            <person name="Grigoriev I.V."/>
            <person name="Hibbett D.S."/>
            <person name="Martin F."/>
        </authorList>
    </citation>
    <scope>NUCLEOTIDE SEQUENCE [LARGE SCALE GENOMIC DNA]</scope>
    <source>
        <strain evidence="3">F 1598</strain>
    </source>
</reference>
<evidence type="ECO:0000313" key="1">
    <source>
        <dbReference type="EMBL" id="KIM72186.1"/>
    </source>
</evidence>
<name>A0A0C3EWQ8_PILCF</name>
<feature type="non-terminal residue" evidence="1">
    <location>
        <position position="1"/>
    </location>
</feature>
<gene>
    <name evidence="2" type="ORF">PILCRDRAFT_811898</name>
    <name evidence="1" type="ORF">PILCRDRAFT_829939</name>
</gene>
<dbReference type="STRING" id="765440.A0A0C3EWQ8"/>
<dbReference type="OrthoDB" id="2976051at2759"/>
<dbReference type="InterPro" id="IPR038765">
    <property type="entry name" value="Papain-like_cys_pep_sf"/>
</dbReference>